<organism evidence="1 2">
    <name type="scientific">Bambusicola thoracicus</name>
    <name type="common">Chinese bamboo-partridge</name>
    <name type="synonym">Perdix thoracica</name>
    <dbReference type="NCBI Taxonomy" id="9083"/>
    <lineage>
        <taxon>Eukaryota</taxon>
        <taxon>Metazoa</taxon>
        <taxon>Chordata</taxon>
        <taxon>Craniata</taxon>
        <taxon>Vertebrata</taxon>
        <taxon>Euteleostomi</taxon>
        <taxon>Archelosauria</taxon>
        <taxon>Archosauria</taxon>
        <taxon>Dinosauria</taxon>
        <taxon>Saurischia</taxon>
        <taxon>Theropoda</taxon>
        <taxon>Coelurosauria</taxon>
        <taxon>Aves</taxon>
        <taxon>Neognathae</taxon>
        <taxon>Galloanserae</taxon>
        <taxon>Galliformes</taxon>
        <taxon>Phasianidae</taxon>
        <taxon>Perdicinae</taxon>
        <taxon>Bambusicola</taxon>
    </lineage>
</organism>
<evidence type="ECO:0000313" key="2">
    <source>
        <dbReference type="Proteomes" id="UP000237246"/>
    </source>
</evidence>
<comment type="caution">
    <text evidence="1">The sequence shown here is derived from an EMBL/GenBank/DDBJ whole genome shotgun (WGS) entry which is preliminary data.</text>
</comment>
<dbReference type="Proteomes" id="UP000237246">
    <property type="component" value="Unassembled WGS sequence"/>
</dbReference>
<reference evidence="1 2" key="1">
    <citation type="submission" date="2018-01" db="EMBL/GenBank/DDBJ databases">
        <title>Comparison of the Chinese Bamboo Partridge and Red Junglefowl genome sequences highlights the importance of demography in genome evolution.</title>
        <authorList>
            <person name="Tiley G.P."/>
            <person name="Kimball R.T."/>
            <person name="Braun E.L."/>
            <person name="Burleigh J.G."/>
        </authorList>
    </citation>
    <scope>NUCLEOTIDE SEQUENCE [LARGE SCALE GENOMIC DNA]</scope>
    <source>
        <strain evidence="1">RTK389</strain>
        <tissue evidence="1">Blood</tissue>
    </source>
</reference>
<keyword evidence="2" id="KW-1185">Reference proteome</keyword>
<accession>A0A2P4S7Q6</accession>
<dbReference type="EMBL" id="PPHD01088198">
    <property type="protein sequence ID" value="POI20141.1"/>
    <property type="molecule type" value="Genomic_DNA"/>
</dbReference>
<evidence type="ECO:0000313" key="1">
    <source>
        <dbReference type="EMBL" id="POI20141.1"/>
    </source>
</evidence>
<name>A0A2P4S7Q6_BAMTH</name>
<protein>
    <submittedName>
        <fullName evidence="1">Uncharacterized protein</fullName>
    </submittedName>
</protein>
<gene>
    <name evidence="1" type="ORF">CIB84_016112</name>
</gene>
<dbReference type="AlphaFoldDB" id="A0A2P4S7Q6"/>
<sequence length="27" mass="2971">MLKFTANLAMERSMAQKVTAMGKGQAR</sequence>
<proteinExistence type="predicted"/>